<comment type="caution">
    <text evidence="1">The sequence shown here is derived from an EMBL/GenBank/DDBJ whole genome shotgun (WGS) entry which is preliminary data.</text>
</comment>
<proteinExistence type="predicted"/>
<gene>
    <name evidence="1" type="ORF">FCE95_15220</name>
</gene>
<protein>
    <submittedName>
        <fullName evidence="1">DUF4238 domain-containing protein</fullName>
    </submittedName>
</protein>
<reference evidence="1 2" key="1">
    <citation type="submission" date="2019-04" db="EMBL/GenBank/DDBJ databases">
        <title>Reference strain of H23.</title>
        <authorList>
            <person name="Luo X."/>
        </authorList>
    </citation>
    <scope>NUCLEOTIDE SEQUENCE [LARGE SCALE GENOMIC DNA]</scope>
    <source>
        <strain evidence="1 2">H23</strain>
    </source>
</reference>
<dbReference type="Pfam" id="PF14022">
    <property type="entry name" value="DUF4238"/>
    <property type="match status" value="1"/>
</dbReference>
<evidence type="ECO:0000313" key="1">
    <source>
        <dbReference type="EMBL" id="TKR29490.1"/>
    </source>
</evidence>
<dbReference type="EMBL" id="SZUA01000003">
    <property type="protein sequence ID" value="TKR29490.1"/>
    <property type="molecule type" value="Genomic_DNA"/>
</dbReference>
<dbReference type="AlphaFoldDB" id="A0A4U5JIU7"/>
<dbReference type="InterPro" id="IPR025332">
    <property type="entry name" value="DUF4238"/>
</dbReference>
<accession>A0A4U5JIU7</accession>
<dbReference type="OrthoDB" id="7864018at2"/>
<evidence type="ECO:0000313" key="2">
    <source>
        <dbReference type="Proteomes" id="UP000308707"/>
    </source>
</evidence>
<keyword evidence="2" id="KW-1185">Reference proteome</keyword>
<dbReference type="Proteomes" id="UP000308707">
    <property type="component" value="Unassembled WGS sequence"/>
</dbReference>
<sequence length="327" mass="37202">MAVTAKRHHYVPEAYLRAFTDGDGRLTVFRKDAPSTPFRTSPSDVALEQYYYAFTRSDEVRDTDSFEQIFSDIESGWPEIINRLKSGDVSDEVTHDLLQFACLQRARVPAVRDAYEIMRADSVGHIARLLQRMGKLPDAPPDSKDILDRVEISIDPESSLEAIALTLDGMVERVLPTLGFRIIHNRTRISFVTSDNPVMWFIPYKNENEIKPYEMIPGAPMEFLFPLTPRLILLGTKQHSTEFREQGLLHGTLTNLETVKRANRLIAKFAYNAVFSEDESPSALVKKYADVSPVAHSTSFPRPDGDMIMVHMEFSSRRTKAKWHQPA</sequence>
<name>A0A4U5JIU7_9GAMM</name>
<organism evidence="1 2">
    <name type="scientific">Luteimonas gilva</name>
    <dbReference type="NCBI Taxonomy" id="2572684"/>
    <lineage>
        <taxon>Bacteria</taxon>
        <taxon>Pseudomonadati</taxon>
        <taxon>Pseudomonadota</taxon>
        <taxon>Gammaproteobacteria</taxon>
        <taxon>Lysobacterales</taxon>
        <taxon>Lysobacteraceae</taxon>
        <taxon>Luteimonas</taxon>
    </lineage>
</organism>